<name>G0P8F0_CAEBE</name>
<dbReference type="InParanoid" id="G0P8F0"/>
<evidence type="ECO:0000313" key="2">
    <source>
        <dbReference type="Proteomes" id="UP000008068"/>
    </source>
</evidence>
<protein>
    <submittedName>
        <fullName evidence="1">Uncharacterized protein</fullName>
    </submittedName>
</protein>
<dbReference type="AlphaFoldDB" id="G0P8F0"/>
<reference evidence="2" key="1">
    <citation type="submission" date="2011-07" db="EMBL/GenBank/DDBJ databases">
        <authorList>
            <consortium name="Caenorhabditis brenneri Sequencing and Analysis Consortium"/>
            <person name="Wilson R.K."/>
        </authorList>
    </citation>
    <scope>NUCLEOTIDE SEQUENCE [LARGE SCALE GENOMIC DNA]</scope>
    <source>
        <strain evidence="2">PB2801</strain>
    </source>
</reference>
<gene>
    <name evidence="1" type="ORF">CAEBREN_01930</name>
</gene>
<evidence type="ECO:0000313" key="1">
    <source>
        <dbReference type="EMBL" id="EGT47718.1"/>
    </source>
</evidence>
<dbReference type="EMBL" id="GL380132">
    <property type="protein sequence ID" value="EGT47718.1"/>
    <property type="molecule type" value="Genomic_DNA"/>
</dbReference>
<sequence>MNRNQVYHPFLVVVTITRINNPRPPESRTTYDVLVEIAPGSSLPGTRRFFRVHDSVLCQRLDEVIYVNNRSRTVYAALRAPRRRPRRDGSPLVCGCPYNQASRRRAHNDSLTCKAWQLAEFIATWIEDGNEVRRMRLPEHLTD</sequence>
<proteinExistence type="predicted"/>
<accession>G0P8F0</accession>
<dbReference type="HOGENOM" id="CLU_1807904_0_0_1"/>
<keyword evidence="2" id="KW-1185">Reference proteome</keyword>
<organism evidence="2">
    <name type="scientific">Caenorhabditis brenneri</name>
    <name type="common">Nematode worm</name>
    <dbReference type="NCBI Taxonomy" id="135651"/>
    <lineage>
        <taxon>Eukaryota</taxon>
        <taxon>Metazoa</taxon>
        <taxon>Ecdysozoa</taxon>
        <taxon>Nematoda</taxon>
        <taxon>Chromadorea</taxon>
        <taxon>Rhabditida</taxon>
        <taxon>Rhabditina</taxon>
        <taxon>Rhabditomorpha</taxon>
        <taxon>Rhabditoidea</taxon>
        <taxon>Rhabditidae</taxon>
        <taxon>Peloderinae</taxon>
        <taxon>Caenorhabditis</taxon>
    </lineage>
</organism>
<dbReference type="Proteomes" id="UP000008068">
    <property type="component" value="Unassembled WGS sequence"/>
</dbReference>